<keyword evidence="10" id="KW-0255">Endonuclease</keyword>
<dbReference type="GO" id="GO:0000287">
    <property type="term" value="F:magnesium ion binding"/>
    <property type="evidence" value="ECO:0007669"/>
    <property type="project" value="UniProtKB-UniRule"/>
</dbReference>
<dbReference type="RefSeq" id="WP_091842228.1">
    <property type="nucleotide sequence ID" value="NZ_FOAN01000013.1"/>
</dbReference>
<gene>
    <name evidence="8" type="primary">vapC</name>
    <name evidence="10" type="ORF">SAMN04515666_113102</name>
</gene>
<dbReference type="InterPro" id="IPR002716">
    <property type="entry name" value="PIN_dom"/>
</dbReference>
<keyword evidence="2 8" id="KW-1277">Toxin-antitoxin system</keyword>
<accession>A0A1H7Z5U3</accession>
<keyword evidence="8" id="KW-0800">Toxin</keyword>
<dbReference type="Pfam" id="PF01850">
    <property type="entry name" value="PIN"/>
    <property type="match status" value="1"/>
</dbReference>
<comment type="function">
    <text evidence="8">Toxic component of a toxin-antitoxin (TA) system. An RNase.</text>
</comment>
<dbReference type="SUPFAM" id="SSF88723">
    <property type="entry name" value="PIN domain-like"/>
    <property type="match status" value="1"/>
</dbReference>
<comment type="similarity">
    <text evidence="7 8">Belongs to the PINc/VapC protein family.</text>
</comment>
<name>A0A1H7Z5U3_9HYPH</name>
<evidence type="ECO:0000256" key="8">
    <source>
        <dbReference type="HAMAP-Rule" id="MF_00265"/>
    </source>
</evidence>
<dbReference type="SMART" id="SM00670">
    <property type="entry name" value="PINc"/>
    <property type="match status" value="1"/>
</dbReference>
<dbReference type="InterPro" id="IPR022907">
    <property type="entry name" value="VapC_family"/>
</dbReference>
<evidence type="ECO:0000259" key="9">
    <source>
        <dbReference type="SMART" id="SM00670"/>
    </source>
</evidence>
<dbReference type="GO" id="GO:0004519">
    <property type="term" value="F:endonuclease activity"/>
    <property type="evidence" value="ECO:0007669"/>
    <property type="project" value="UniProtKB-KW"/>
</dbReference>
<comment type="cofactor">
    <cofactor evidence="1 8">
        <name>Mg(2+)</name>
        <dbReference type="ChEBI" id="CHEBI:18420"/>
    </cofactor>
</comment>
<dbReference type="InterPro" id="IPR029060">
    <property type="entry name" value="PIN-like_dom_sf"/>
</dbReference>
<evidence type="ECO:0000313" key="11">
    <source>
        <dbReference type="Proteomes" id="UP000199664"/>
    </source>
</evidence>
<dbReference type="InterPro" id="IPR050556">
    <property type="entry name" value="Type_II_TA_system_RNase"/>
</dbReference>
<keyword evidence="5 8" id="KW-0378">Hydrolase</keyword>
<evidence type="ECO:0000256" key="2">
    <source>
        <dbReference type="ARBA" id="ARBA00022649"/>
    </source>
</evidence>
<dbReference type="PANTHER" id="PTHR33653">
    <property type="entry name" value="RIBONUCLEASE VAPC2"/>
    <property type="match status" value="1"/>
</dbReference>
<feature type="binding site" evidence="8">
    <location>
        <position position="98"/>
    </location>
    <ligand>
        <name>Mg(2+)</name>
        <dbReference type="ChEBI" id="CHEBI:18420"/>
    </ligand>
</feature>
<keyword evidence="11" id="KW-1185">Reference proteome</keyword>
<organism evidence="10 11">
    <name type="scientific">Bosea lupini</name>
    <dbReference type="NCBI Taxonomy" id="1036779"/>
    <lineage>
        <taxon>Bacteria</taxon>
        <taxon>Pseudomonadati</taxon>
        <taxon>Pseudomonadota</taxon>
        <taxon>Alphaproteobacteria</taxon>
        <taxon>Hyphomicrobiales</taxon>
        <taxon>Boseaceae</taxon>
        <taxon>Bosea</taxon>
    </lineage>
</organism>
<dbReference type="AlphaFoldDB" id="A0A1H7Z5U3"/>
<dbReference type="EC" id="3.1.-.-" evidence="8"/>
<evidence type="ECO:0000256" key="5">
    <source>
        <dbReference type="ARBA" id="ARBA00022801"/>
    </source>
</evidence>
<feature type="binding site" evidence="8">
    <location>
        <position position="7"/>
    </location>
    <ligand>
        <name>Mg(2+)</name>
        <dbReference type="ChEBI" id="CHEBI:18420"/>
    </ligand>
</feature>
<keyword evidence="4 8" id="KW-0479">Metal-binding</keyword>
<keyword evidence="6 8" id="KW-0460">Magnesium</keyword>
<dbReference type="GO" id="GO:0004540">
    <property type="term" value="F:RNA nuclease activity"/>
    <property type="evidence" value="ECO:0007669"/>
    <property type="project" value="InterPro"/>
</dbReference>
<dbReference type="EMBL" id="FOAN01000013">
    <property type="protein sequence ID" value="SEM52849.1"/>
    <property type="molecule type" value="Genomic_DNA"/>
</dbReference>
<proteinExistence type="inferred from homology"/>
<evidence type="ECO:0000256" key="6">
    <source>
        <dbReference type="ARBA" id="ARBA00022842"/>
    </source>
</evidence>
<sequence length="133" mass="14354">MTRYLLDTNIISDLVRQPQGRAAKRIAEIGDRQILTSVIVAAELRYGCRKAGSARLSATVEALLSEIETIPFDEAASRTYADLRTALEARGKPIGGNDMLIAAQALALGCIVVTANIDEFAHVDGLEVENWLA</sequence>
<dbReference type="STRING" id="1036779.SAMN04515666_113102"/>
<dbReference type="PANTHER" id="PTHR33653:SF1">
    <property type="entry name" value="RIBONUCLEASE VAPC2"/>
    <property type="match status" value="1"/>
</dbReference>
<dbReference type="CDD" id="cd18748">
    <property type="entry name" value="PIN_VapC4-5_FitB-like"/>
    <property type="match status" value="1"/>
</dbReference>
<evidence type="ECO:0000256" key="1">
    <source>
        <dbReference type="ARBA" id="ARBA00001946"/>
    </source>
</evidence>
<evidence type="ECO:0000256" key="7">
    <source>
        <dbReference type="ARBA" id="ARBA00038093"/>
    </source>
</evidence>
<dbReference type="HAMAP" id="MF_00265">
    <property type="entry name" value="VapC_Nob1"/>
    <property type="match status" value="1"/>
</dbReference>
<evidence type="ECO:0000313" key="10">
    <source>
        <dbReference type="EMBL" id="SEM52849.1"/>
    </source>
</evidence>
<dbReference type="GO" id="GO:0016787">
    <property type="term" value="F:hydrolase activity"/>
    <property type="evidence" value="ECO:0007669"/>
    <property type="project" value="UniProtKB-KW"/>
</dbReference>
<reference evidence="11" key="1">
    <citation type="submission" date="2016-10" db="EMBL/GenBank/DDBJ databases">
        <authorList>
            <person name="Varghese N."/>
            <person name="Submissions S."/>
        </authorList>
    </citation>
    <scope>NUCLEOTIDE SEQUENCE [LARGE SCALE GENOMIC DNA]</scope>
    <source>
        <strain evidence="11">LMG 26383,CCUG 61248,R- 45681</strain>
    </source>
</reference>
<dbReference type="OrthoDB" id="5458135at2"/>
<dbReference type="GO" id="GO:0090729">
    <property type="term" value="F:toxin activity"/>
    <property type="evidence" value="ECO:0007669"/>
    <property type="project" value="UniProtKB-KW"/>
</dbReference>
<protein>
    <recommendedName>
        <fullName evidence="8">Ribonuclease VapC</fullName>
        <shortName evidence="8">RNase VapC</shortName>
        <ecNumber evidence="8">3.1.-.-</ecNumber>
    </recommendedName>
    <alternativeName>
        <fullName evidence="8">Toxin VapC</fullName>
    </alternativeName>
</protein>
<feature type="domain" description="PIN" evidence="9">
    <location>
        <begin position="2"/>
        <end position="121"/>
    </location>
</feature>
<dbReference type="Proteomes" id="UP000199664">
    <property type="component" value="Unassembled WGS sequence"/>
</dbReference>
<keyword evidence="3 8" id="KW-0540">Nuclease</keyword>
<evidence type="ECO:0000256" key="4">
    <source>
        <dbReference type="ARBA" id="ARBA00022723"/>
    </source>
</evidence>
<evidence type="ECO:0000256" key="3">
    <source>
        <dbReference type="ARBA" id="ARBA00022722"/>
    </source>
</evidence>
<dbReference type="Gene3D" id="3.40.50.1010">
    <property type="entry name" value="5'-nuclease"/>
    <property type="match status" value="1"/>
</dbReference>